<dbReference type="Gene3D" id="3.40.525.10">
    <property type="entry name" value="CRAL-TRIO lipid binding domain"/>
    <property type="match status" value="1"/>
</dbReference>
<evidence type="ECO:0000256" key="2">
    <source>
        <dbReference type="ARBA" id="ARBA00004406"/>
    </source>
</evidence>
<dbReference type="PANTHER" id="PTHR47669">
    <property type="entry name" value="PHOSPHATIDYLINOSITOL TRANSFER PROTEIN SFH5"/>
    <property type="match status" value="1"/>
</dbReference>
<accession>A0A1B8AU31</accession>
<evidence type="ECO:0000259" key="17">
    <source>
        <dbReference type="PROSITE" id="PS50191"/>
    </source>
</evidence>
<evidence type="ECO:0000256" key="6">
    <source>
        <dbReference type="ARBA" id="ARBA00022617"/>
    </source>
</evidence>
<evidence type="ECO:0000256" key="1">
    <source>
        <dbReference type="ARBA" id="ARBA00001970"/>
    </source>
</evidence>
<dbReference type="CDD" id="cd00170">
    <property type="entry name" value="SEC14"/>
    <property type="match status" value="1"/>
</dbReference>
<dbReference type="GO" id="GO:0017157">
    <property type="term" value="P:regulation of exocytosis"/>
    <property type="evidence" value="ECO:0007669"/>
    <property type="project" value="TreeGrafter"/>
</dbReference>
<keyword evidence="5 15" id="KW-0963">Cytoplasm</keyword>
<dbReference type="GO" id="GO:0008526">
    <property type="term" value="F:phosphatidylinositol transfer activity"/>
    <property type="evidence" value="ECO:0007669"/>
    <property type="project" value="UniProtKB-UniRule"/>
</dbReference>
<comment type="function">
    <text evidence="14">Non-classical phosphatidylinositol (PtdIns) transfer protein (PITP), which exhibits PtdIns-binding/transfer activity in the absence of detectable PtdCho-binding/transfer activity. Regulates PtdIns(4,5)P2 homeostasis at the plasma membrane. Heme-binding protein that may play a role in organic oxidant-induced stress responses.</text>
</comment>
<reference evidence="18 19" key="1">
    <citation type="submission" date="2016-06" db="EMBL/GenBank/DDBJ databases">
        <title>Living apart together: crosstalk between the core and supernumerary genomes in a fungal plant pathogen.</title>
        <authorList>
            <person name="Vanheule A."/>
            <person name="Audenaert K."/>
            <person name="Warris S."/>
            <person name="Van De Geest H."/>
            <person name="Schijlen E."/>
            <person name="Hofte M."/>
            <person name="De Saeger S."/>
            <person name="Haesaert G."/>
            <person name="Waalwijk C."/>
            <person name="Van Der Lee T."/>
        </authorList>
    </citation>
    <scope>NUCLEOTIDE SEQUENCE [LARGE SCALE GENOMIC DNA]</scope>
    <source>
        <strain evidence="18 19">2516</strain>
    </source>
</reference>
<evidence type="ECO:0000256" key="15">
    <source>
        <dbReference type="RuleBase" id="RU367059"/>
    </source>
</evidence>
<evidence type="ECO:0000256" key="14">
    <source>
        <dbReference type="ARBA" id="ARBA00024180"/>
    </source>
</evidence>
<protein>
    <recommendedName>
        <fullName evidence="15">Phosphatidylinositol transfer protein SFH5</fullName>
        <shortName evidence="15">PITP SFH5</shortName>
    </recommendedName>
</protein>
<evidence type="ECO:0000256" key="11">
    <source>
        <dbReference type="ARBA" id="ARBA00023055"/>
    </source>
</evidence>
<dbReference type="InterPro" id="IPR036273">
    <property type="entry name" value="CRAL/TRIO_N_dom_sf"/>
</dbReference>
<feature type="region of interest" description="Disordered" evidence="16">
    <location>
        <begin position="315"/>
        <end position="378"/>
    </location>
</feature>
<keyword evidence="12 15" id="KW-0472">Membrane</keyword>
<dbReference type="PANTHER" id="PTHR47669:SF1">
    <property type="entry name" value="PHOSPHATIDYLINOSITOL TRANSFER PROTEIN SFH5"/>
    <property type="match status" value="1"/>
</dbReference>
<feature type="compositionally biased region" description="Polar residues" evidence="16">
    <location>
        <begin position="346"/>
        <end position="362"/>
    </location>
</feature>
<proteinExistence type="inferred from homology"/>
<keyword evidence="8 15" id="KW-0256">Endoplasmic reticulum</keyword>
<evidence type="ECO:0000256" key="9">
    <source>
        <dbReference type="ARBA" id="ARBA00022848"/>
    </source>
</evidence>
<dbReference type="Proteomes" id="UP000091967">
    <property type="component" value="Unassembled WGS sequence"/>
</dbReference>
<dbReference type="GO" id="GO:0043001">
    <property type="term" value="P:Golgi to plasma membrane protein transport"/>
    <property type="evidence" value="ECO:0007669"/>
    <property type="project" value="TreeGrafter"/>
</dbReference>
<evidence type="ECO:0000313" key="18">
    <source>
        <dbReference type="EMBL" id="OBS24043.1"/>
    </source>
</evidence>
<comment type="caution">
    <text evidence="18">The sequence shown here is derived from an EMBL/GenBank/DDBJ whole genome shotgun (WGS) entry which is preliminary data.</text>
</comment>
<dbReference type="InterPro" id="IPR001251">
    <property type="entry name" value="CRAL-TRIO_dom"/>
</dbReference>
<dbReference type="GO" id="GO:0032541">
    <property type="term" value="C:cortical endoplasmic reticulum"/>
    <property type="evidence" value="ECO:0007669"/>
    <property type="project" value="TreeGrafter"/>
</dbReference>
<comment type="cofactor">
    <cofactor evidence="1">
        <name>heme b</name>
        <dbReference type="ChEBI" id="CHEBI:60344"/>
    </cofactor>
</comment>
<evidence type="ECO:0000256" key="13">
    <source>
        <dbReference type="ARBA" id="ARBA00024146"/>
    </source>
</evidence>
<feature type="compositionally biased region" description="Low complexity" evidence="16">
    <location>
        <begin position="8"/>
        <end position="34"/>
    </location>
</feature>
<feature type="domain" description="CRAL-TRIO" evidence="17">
    <location>
        <begin position="168"/>
        <end position="304"/>
    </location>
</feature>
<evidence type="ECO:0000256" key="8">
    <source>
        <dbReference type="ARBA" id="ARBA00022824"/>
    </source>
</evidence>
<dbReference type="STRING" id="36050.A0A1B8AU31"/>
<evidence type="ECO:0000256" key="5">
    <source>
        <dbReference type="ARBA" id="ARBA00022490"/>
    </source>
</evidence>
<comment type="similarity">
    <text evidence="3 15">Belongs to the SFH5 family.</text>
</comment>
<evidence type="ECO:0000256" key="10">
    <source>
        <dbReference type="ARBA" id="ARBA00023004"/>
    </source>
</evidence>
<dbReference type="AlphaFoldDB" id="A0A1B8AU31"/>
<keyword evidence="19" id="KW-1185">Reference proteome</keyword>
<sequence>MSAGQDKTAAAPASTEAPTAPAVVEPAAEATAEVANEKPAQAGASAPETPLAKLDGRLDEICSKAHHKEMWGVQLSSISHIPTMVVLQKFLRANNDDPIAAEKQLTQALEWRKKMNPTALVTQTFDKNKFDDLGFVTVHSGENNKETIITWNIYGAVKDKKATFGNVEEFIKWRAAIMEISVQKLNLDKVTEPIPEGGEDPYQMIQVHDYLNVSFFRVDPAVKAASKETISVFSMAYPELLSHKYFVNVPAIMGWMFGAMKLFLAPATLRKFHPMTSGTTLSTELKSIASSLPKEYGGLGPSVKEGQTVLLTEAGETDVASPKSSVTEPTAIPVAAGSDSAAENVPVTTEPTPAAHDSSSSAEDVRATTEPAPAAQNTILAEPVVATEPAAVTPIPNGVEAVTAPISAPVEAAKEETAEKAVEKAGEKPIEEALEKLTVDPADNAEKKEVPAAIAEVEKKETTA</sequence>
<keyword evidence="10" id="KW-0408">Iron</keyword>
<dbReference type="OMA" id="KFIRARE"/>
<dbReference type="PROSITE" id="PS50191">
    <property type="entry name" value="CRAL_TRIO"/>
    <property type="match status" value="1"/>
</dbReference>
<dbReference type="GO" id="GO:0005829">
    <property type="term" value="C:cytosol"/>
    <property type="evidence" value="ECO:0007669"/>
    <property type="project" value="TreeGrafter"/>
</dbReference>
<keyword evidence="9 15" id="KW-0492">Microsome</keyword>
<evidence type="ECO:0000256" key="7">
    <source>
        <dbReference type="ARBA" id="ARBA00022723"/>
    </source>
</evidence>
<evidence type="ECO:0000313" key="19">
    <source>
        <dbReference type="Proteomes" id="UP000091967"/>
    </source>
</evidence>
<dbReference type="GO" id="GO:0005789">
    <property type="term" value="C:endoplasmic reticulum membrane"/>
    <property type="evidence" value="ECO:0007669"/>
    <property type="project" value="UniProtKB-SubCell"/>
</dbReference>
<keyword evidence="7" id="KW-0479">Metal-binding</keyword>
<evidence type="ECO:0000256" key="12">
    <source>
        <dbReference type="ARBA" id="ARBA00023136"/>
    </source>
</evidence>
<dbReference type="SMART" id="SM00516">
    <property type="entry name" value="SEC14"/>
    <property type="match status" value="1"/>
</dbReference>
<dbReference type="InterPro" id="IPR036865">
    <property type="entry name" value="CRAL-TRIO_dom_sf"/>
</dbReference>
<evidence type="ECO:0000256" key="4">
    <source>
        <dbReference type="ARBA" id="ARBA00022448"/>
    </source>
</evidence>
<evidence type="ECO:0000256" key="16">
    <source>
        <dbReference type="SAM" id="MobiDB-lite"/>
    </source>
</evidence>
<evidence type="ECO:0000256" key="3">
    <source>
        <dbReference type="ARBA" id="ARBA00006667"/>
    </source>
</evidence>
<dbReference type="GO" id="GO:0046872">
    <property type="term" value="F:metal ion binding"/>
    <property type="evidence" value="ECO:0007669"/>
    <property type="project" value="UniProtKB-KW"/>
</dbReference>
<organism evidence="18 19">
    <name type="scientific">Fusarium poae</name>
    <dbReference type="NCBI Taxonomy" id="36050"/>
    <lineage>
        <taxon>Eukaryota</taxon>
        <taxon>Fungi</taxon>
        <taxon>Dikarya</taxon>
        <taxon>Ascomycota</taxon>
        <taxon>Pezizomycotina</taxon>
        <taxon>Sordariomycetes</taxon>
        <taxon>Hypocreomycetidae</taxon>
        <taxon>Hypocreales</taxon>
        <taxon>Nectriaceae</taxon>
        <taxon>Fusarium</taxon>
    </lineage>
</organism>
<dbReference type="SUPFAM" id="SSF52087">
    <property type="entry name" value="CRAL/TRIO domain"/>
    <property type="match status" value="1"/>
</dbReference>
<dbReference type="EMBL" id="LYXU01000002">
    <property type="protein sequence ID" value="OBS24043.1"/>
    <property type="molecule type" value="Genomic_DNA"/>
</dbReference>
<dbReference type="InterPro" id="IPR042938">
    <property type="entry name" value="Sfh5"/>
</dbReference>
<keyword evidence="11 15" id="KW-0445">Lipid transport</keyword>
<feature type="region of interest" description="Disordered" evidence="16">
    <location>
        <begin position="1"/>
        <end position="51"/>
    </location>
</feature>
<comment type="catalytic activity">
    <reaction evidence="13">
        <text>a 1,2-diacyl-sn-glycero-3-phospho-(1D-myo-inositol)(in) = a 1,2-diacyl-sn-glycero-3-phospho-(1D-myo-inositol)(out)</text>
        <dbReference type="Rhea" id="RHEA:38691"/>
        <dbReference type="ChEBI" id="CHEBI:57880"/>
    </reaction>
    <physiologicalReaction direction="left-to-right" evidence="13">
        <dbReference type="Rhea" id="RHEA:38692"/>
    </physiologicalReaction>
</comment>
<dbReference type="GO" id="GO:0005886">
    <property type="term" value="C:plasma membrane"/>
    <property type="evidence" value="ECO:0007669"/>
    <property type="project" value="TreeGrafter"/>
</dbReference>
<comment type="subcellular location">
    <subcellularLocation>
        <location evidence="15">Cytoplasm</location>
    </subcellularLocation>
    <subcellularLocation>
        <location evidence="2 15">Endoplasmic reticulum membrane</location>
        <topology evidence="2 15">Peripheral membrane protein</topology>
    </subcellularLocation>
    <subcellularLocation>
        <location evidence="15">Microsome membrane</location>
        <topology evidence="15">Peripheral membrane protein</topology>
    </subcellularLocation>
</comment>
<gene>
    <name evidence="18" type="ORF">FPOA_04591</name>
</gene>
<keyword evidence="4 15" id="KW-0813">Transport</keyword>
<dbReference type="Pfam" id="PF00650">
    <property type="entry name" value="CRAL_TRIO"/>
    <property type="match status" value="1"/>
</dbReference>
<name>A0A1B8AU31_FUSPO</name>
<keyword evidence="6" id="KW-0349">Heme</keyword>
<dbReference type="SUPFAM" id="SSF46938">
    <property type="entry name" value="CRAL/TRIO N-terminal domain"/>
    <property type="match status" value="1"/>
</dbReference>